<gene>
    <name evidence="2" type="ORF">FISHEDRAFT_56625</name>
</gene>
<keyword evidence="1" id="KW-0175">Coiled coil</keyword>
<dbReference type="EMBL" id="KN881650">
    <property type="protein sequence ID" value="KIY51478.1"/>
    <property type="molecule type" value="Genomic_DNA"/>
</dbReference>
<feature type="coiled-coil region" evidence="1">
    <location>
        <begin position="52"/>
        <end position="79"/>
    </location>
</feature>
<sequence length="704" mass="77823">MSGTLPAAVVLCNRCQHSLPTYAVLLDEWYTAPSPHDTDYLAAQLDTLDIGIKRHEDEIARLSRLLDEVRRRKEKLAQDTVRLRTFVSCRINRLPTPILSSILALTYPERRFATSVNDFAYYPFSSPSSFSAPFVCRFWRKACLSTGLCLGMDMTSTSLPPEFVRQHVSGSELHSVSIQSCYPFSAPVEALLRNQASCWGTARVFITDAYATNGHGLEEGPILSALHTLELVNSHPNWRRAHRLLEYREFFESAPHLTRLFVDRFLSPHTFILSWSQITTLVVVVDRTLRDWLPAILACDLCTLALISHSGDEELSDGRALLALELPRLRTLSLRLPPRTTTVFLGLLVARYLTTFAFIPRRGMYAHIRDMVTRSVCTIRHVVFLGLRGDDDKAIMGDCLSALDDSVRTLEVLLVRDSWPMPWGSVDNAKLDAMIGVTTLPSSGLNPLRDVHTFSLISRDGQEICSHVANQVLLNEYCPYRAVMPSLRSLRLSASREDLGEECLKVVDSNGCNGVQSAEGAPPIPEIDVYLQCCFFPARALLTESRIVHGAFVNNVISLIYTSAVAQRQSNWSCHSESPLPSLSGPLTDLLFIGVRCCRLFANSSATLSLNISVSLTPSGNGLRGVFFGPSSSTVALVVVLYTGWPSNAIIAVPIVFQLQARGAPKKTPRIFTSNACANSVAVTSAPGFLAAMEALRYSQRQTQ</sequence>
<evidence type="ECO:0000313" key="3">
    <source>
        <dbReference type="Proteomes" id="UP000054144"/>
    </source>
</evidence>
<dbReference type="AlphaFoldDB" id="A0A0D7AL12"/>
<organism evidence="2 3">
    <name type="scientific">Fistulina hepatica ATCC 64428</name>
    <dbReference type="NCBI Taxonomy" id="1128425"/>
    <lineage>
        <taxon>Eukaryota</taxon>
        <taxon>Fungi</taxon>
        <taxon>Dikarya</taxon>
        <taxon>Basidiomycota</taxon>
        <taxon>Agaricomycotina</taxon>
        <taxon>Agaricomycetes</taxon>
        <taxon>Agaricomycetidae</taxon>
        <taxon>Agaricales</taxon>
        <taxon>Fistulinaceae</taxon>
        <taxon>Fistulina</taxon>
    </lineage>
</organism>
<evidence type="ECO:0008006" key="4">
    <source>
        <dbReference type="Google" id="ProtNLM"/>
    </source>
</evidence>
<dbReference type="Proteomes" id="UP000054144">
    <property type="component" value="Unassembled WGS sequence"/>
</dbReference>
<evidence type="ECO:0000313" key="2">
    <source>
        <dbReference type="EMBL" id="KIY51478.1"/>
    </source>
</evidence>
<proteinExistence type="predicted"/>
<evidence type="ECO:0000256" key="1">
    <source>
        <dbReference type="SAM" id="Coils"/>
    </source>
</evidence>
<protein>
    <recommendedName>
        <fullName evidence="4">F-box domain-containing protein</fullName>
    </recommendedName>
</protein>
<keyword evidence="3" id="KW-1185">Reference proteome</keyword>
<name>A0A0D7AL12_9AGAR</name>
<accession>A0A0D7AL12</accession>
<reference evidence="2 3" key="1">
    <citation type="journal article" date="2015" name="Fungal Genet. Biol.">
        <title>Evolution of novel wood decay mechanisms in Agaricales revealed by the genome sequences of Fistulina hepatica and Cylindrobasidium torrendii.</title>
        <authorList>
            <person name="Floudas D."/>
            <person name="Held B.W."/>
            <person name="Riley R."/>
            <person name="Nagy L.G."/>
            <person name="Koehler G."/>
            <person name="Ransdell A.S."/>
            <person name="Younus H."/>
            <person name="Chow J."/>
            <person name="Chiniquy J."/>
            <person name="Lipzen A."/>
            <person name="Tritt A."/>
            <person name="Sun H."/>
            <person name="Haridas S."/>
            <person name="LaButti K."/>
            <person name="Ohm R.A."/>
            <person name="Kues U."/>
            <person name="Blanchette R.A."/>
            <person name="Grigoriev I.V."/>
            <person name="Minto R.E."/>
            <person name="Hibbett D.S."/>
        </authorList>
    </citation>
    <scope>NUCLEOTIDE SEQUENCE [LARGE SCALE GENOMIC DNA]</scope>
    <source>
        <strain evidence="2 3">ATCC 64428</strain>
    </source>
</reference>